<dbReference type="AlphaFoldDB" id="A0A550C3T5"/>
<dbReference type="InterPro" id="IPR023214">
    <property type="entry name" value="HAD_sf"/>
</dbReference>
<sequence length="444" mass="49927">MSSVARAGPSKKRTASSSADGDAREPSKKVQKVHPFFAKASEKPPGPFQWLTPLGPKRSCWHATNLTPTAAPRVAAFDLDGTVIKSSFGSGASKSKTKAKAASVSPTFEWWNPCVPKKLEEVYEQGYAIFLITNQALKPAALRTWKEKINAVALALPKVPFRLFAATEKDGYRKPMTGMWTELERIYAVEGITIKKEESFFVGDAAGRVYGKDRAPDFAGTDRKWADNIGLPFYTPEEYFLNLPKHTNIVLQGFRASSLLKLPAVTPTSTPIVPEPPRQEMVLLHGYPCLGKSTFYRRHFEPAGYVHVNQDVLGTRPKCIKATKEALSEGKSCVIDNTNRDAATRAHYIKLAKEAKIPVRCFWFTGSMELAWHNNLYRAYNLPPSIAAKERDIIPWIGFTGFKSTNEEPELEEGFMEIRKVNWVFEGTEEERRYWEMWLQIDGK</sequence>
<dbReference type="Gene3D" id="3.40.50.300">
    <property type="entry name" value="P-loop containing nucleotide triphosphate hydrolases"/>
    <property type="match status" value="1"/>
</dbReference>
<dbReference type="GO" id="GO:0046404">
    <property type="term" value="F:ATP-dependent polydeoxyribonucleotide 5'-hydroxyl-kinase activity"/>
    <property type="evidence" value="ECO:0007669"/>
    <property type="project" value="TreeGrafter"/>
</dbReference>
<evidence type="ECO:0000256" key="1">
    <source>
        <dbReference type="SAM" id="MobiDB-lite"/>
    </source>
</evidence>
<keyword evidence="2" id="KW-0418">Kinase</keyword>
<dbReference type="InterPro" id="IPR027417">
    <property type="entry name" value="P-loop_NTPase"/>
</dbReference>
<dbReference type="PANTHER" id="PTHR12083:SF9">
    <property type="entry name" value="BIFUNCTIONAL POLYNUCLEOTIDE PHOSPHATASE_KINASE"/>
    <property type="match status" value="1"/>
</dbReference>
<dbReference type="STRING" id="97359.A0A550C3T5"/>
<dbReference type="InterPro" id="IPR006549">
    <property type="entry name" value="HAD-SF_hydro_IIIA"/>
</dbReference>
<dbReference type="NCBIfam" id="TIGR01664">
    <property type="entry name" value="DNA-3'-Pase"/>
    <property type="match status" value="1"/>
</dbReference>
<dbReference type="Gene3D" id="3.40.50.1000">
    <property type="entry name" value="HAD superfamily/HAD-like"/>
    <property type="match status" value="1"/>
</dbReference>
<dbReference type="EMBL" id="VDMD01000028">
    <property type="protein sequence ID" value="TRM59459.1"/>
    <property type="molecule type" value="Genomic_DNA"/>
</dbReference>
<reference evidence="2 3" key="1">
    <citation type="journal article" date="2019" name="New Phytol.">
        <title>Comparative genomics reveals unique wood-decay strategies and fruiting body development in the Schizophyllaceae.</title>
        <authorList>
            <person name="Almasi E."/>
            <person name="Sahu N."/>
            <person name="Krizsan K."/>
            <person name="Balint B."/>
            <person name="Kovacs G.M."/>
            <person name="Kiss B."/>
            <person name="Cseklye J."/>
            <person name="Drula E."/>
            <person name="Henrissat B."/>
            <person name="Nagy I."/>
            <person name="Chovatia M."/>
            <person name="Adam C."/>
            <person name="LaButti K."/>
            <person name="Lipzen A."/>
            <person name="Riley R."/>
            <person name="Grigoriev I.V."/>
            <person name="Nagy L.G."/>
        </authorList>
    </citation>
    <scope>NUCLEOTIDE SEQUENCE [LARGE SCALE GENOMIC DNA]</scope>
    <source>
        <strain evidence="2 3">NL-1724</strain>
    </source>
</reference>
<gene>
    <name evidence="2" type="ORF">BD626DRAFT_155132</name>
</gene>
<dbReference type="GO" id="GO:0046403">
    <property type="term" value="F:polynucleotide 3'-phosphatase activity"/>
    <property type="evidence" value="ECO:0007669"/>
    <property type="project" value="TreeGrafter"/>
</dbReference>
<dbReference type="SUPFAM" id="SSF52540">
    <property type="entry name" value="P-loop containing nucleoside triphosphate hydrolases"/>
    <property type="match status" value="1"/>
</dbReference>
<dbReference type="GO" id="GO:0003690">
    <property type="term" value="F:double-stranded DNA binding"/>
    <property type="evidence" value="ECO:0007669"/>
    <property type="project" value="TreeGrafter"/>
</dbReference>
<accession>A0A550C3T5</accession>
<dbReference type="NCBIfam" id="TIGR01662">
    <property type="entry name" value="HAD-SF-IIIA"/>
    <property type="match status" value="1"/>
</dbReference>
<dbReference type="FunFam" id="3.40.50.300:FF:000737">
    <property type="entry name" value="Bifunctional polynucleotide phosphatase/kinase"/>
    <property type="match status" value="1"/>
</dbReference>
<dbReference type="Proteomes" id="UP000320762">
    <property type="component" value="Unassembled WGS sequence"/>
</dbReference>
<dbReference type="OrthoDB" id="19045at2759"/>
<dbReference type="InterPro" id="IPR036412">
    <property type="entry name" value="HAD-like_sf"/>
</dbReference>
<protein>
    <submittedName>
        <fullName evidence="2">Polynucleotide kinase 3 phosphatase-domain-containing protein</fullName>
    </submittedName>
</protein>
<proteinExistence type="predicted"/>
<dbReference type="Pfam" id="PF08645">
    <property type="entry name" value="PNK3P"/>
    <property type="match status" value="1"/>
</dbReference>
<keyword evidence="2" id="KW-0808">Transferase</keyword>
<comment type="caution">
    <text evidence="2">The sequence shown here is derived from an EMBL/GenBank/DDBJ whole genome shotgun (WGS) entry which is preliminary data.</text>
</comment>
<keyword evidence="3" id="KW-1185">Reference proteome</keyword>
<dbReference type="InterPro" id="IPR013954">
    <property type="entry name" value="PNK3P"/>
</dbReference>
<feature type="region of interest" description="Disordered" evidence="1">
    <location>
        <begin position="1"/>
        <end position="41"/>
    </location>
</feature>
<dbReference type="Pfam" id="PF13671">
    <property type="entry name" value="AAA_33"/>
    <property type="match status" value="2"/>
</dbReference>
<dbReference type="InterPro" id="IPR006551">
    <property type="entry name" value="Polynucleotide_phosphatase"/>
</dbReference>
<evidence type="ECO:0000313" key="2">
    <source>
        <dbReference type="EMBL" id="TRM59459.1"/>
    </source>
</evidence>
<evidence type="ECO:0000313" key="3">
    <source>
        <dbReference type="Proteomes" id="UP000320762"/>
    </source>
</evidence>
<name>A0A550C3T5_9AGAR</name>
<dbReference type="GO" id="GO:0006281">
    <property type="term" value="P:DNA repair"/>
    <property type="evidence" value="ECO:0007669"/>
    <property type="project" value="TreeGrafter"/>
</dbReference>
<organism evidence="2 3">
    <name type="scientific">Schizophyllum amplum</name>
    <dbReference type="NCBI Taxonomy" id="97359"/>
    <lineage>
        <taxon>Eukaryota</taxon>
        <taxon>Fungi</taxon>
        <taxon>Dikarya</taxon>
        <taxon>Basidiomycota</taxon>
        <taxon>Agaricomycotina</taxon>
        <taxon>Agaricomycetes</taxon>
        <taxon>Agaricomycetidae</taxon>
        <taxon>Agaricales</taxon>
        <taxon>Schizophyllaceae</taxon>
        <taxon>Schizophyllum</taxon>
    </lineage>
</organism>
<dbReference type="SUPFAM" id="SSF56784">
    <property type="entry name" value="HAD-like"/>
    <property type="match status" value="1"/>
</dbReference>
<dbReference type="PANTHER" id="PTHR12083">
    <property type="entry name" value="BIFUNCTIONAL POLYNUCLEOTIDE PHOSPHATASE/KINASE"/>
    <property type="match status" value="1"/>
</dbReference>